<feature type="transmembrane region" description="Helical" evidence="8">
    <location>
        <begin position="274"/>
        <end position="299"/>
    </location>
</feature>
<keyword evidence="12" id="KW-1185">Reference proteome</keyword>
<feature type="compositionally biased region" description="Low complexity" evidence="7">
    <location>
        <begin position="601"/>
        <end position="616"/>
    </location>
</feature>
<dbReference type="PRINTS" id="PR00171">
    <property type="entry name" value="SUGRTRNSPORT"/>
</dbReference>
<gene>
    <name evidence="11" type="ORF">G2W53_005178</name>
</gene>
<evidence type="ECO:0000256" key="5">
    <source>
        <dbReference type="ARBA" id="ARBA00022989"/>
    </source>
</evidence>
<feature type="transmembrane region" description="Helical" evidence="8">
    <location>
        <begin position="368"/>
        <end position="393"/>
    </location>
</feature>
<keyword evidence="3" id="KW-0813">Transport</keyword>
<name>A0A835CJZ9_9FABA</name>
<evidence type="ECO:0000256" key="2">
    <source>
        <dbReference type="ARBA" id="ARBA00010992"/>
    </source>
</evidence>
<feature type="transmembrane region" description="Helical" evidence="8">
    <location>
        <begin position="124"/>
        <end position="145"/>
    </location>
</feature>
<evidence type="ECO:0000256" key="7">
    <source>
        <dbReference type="SAM" id="MobiDB-lite"/>
    </source>
</evidence>
<dbReference type="InterPro" id="IPR011701">
    <property type="entry name" value="MFS"/>
</dbReference>
<dbReference type="GO" id="GO:0005366">
    <property type="term" value="F:myo-inositol:proton symporter activity"/>
    <property type="evidence" value="ECO:0007669"/>
    <property type="project" value="TreeGrafter"/>
</dbReference>
<keyword evidence="5 8" id="KW-1133">Transmembrane helix</keyword>
<dbReference type="EMBL" id="JAAIUW010000002">
    <property type="protein sequence ID" value="KAF7842880.1"/>
    <property type="molecule type" value="Genomic_DNA"/>
</dbReference>
<feature type="transmembrane region" description="Helical" evidence="8">
    <location>
        <begin position="432"/>
        <end position="454"/>
    </location>
</feature>
<sequence>MEGGGVTKVDASAFKECMSLARKNPYVLQLAFSAGIGGFLFGYDTGVISGALLYIRDEFKAVAQSTWLEGAIVSMALVGAALGSAIGGWINDQFGRKKAIFLADILFAIGSIIMAFAPDPYILIVGRVFVGFGVGMASMASPLYISEASPTRIRGSLVSLNNFLVTGGQFLSYLINLAFTHGREEEAKAIMRKIYEAHEVEGEIQALAESIQKDMKEASSSEEVSIGKMLRTKAVRRALYAGVGLQFFQQFTGINTVMYFSPTIFQLAGFASNVLALLLSLITAGLNALGSIVSIFFIDKLGRKKLVFFSLIGVAFSHFLLFGSFYETETHSPMLSPGACLALSDSTKGQCKAERRAWYTQGCPSKNGWLAIVGLAIFILAFSPGMGTVPWVFNSEIYPLRYRGICGGIASTTVWVSNLIVSQSFLPLTVAIGTSWTFMIFGFVAILGIFYILIFMPETKGLPIEELEMMLEQSDGSTNRFHGWHHHSSRIIRVSRASGGKDRHSKVMTSKGLRDRRVRLSVTTAIQFYDLQDRLGYDQPSKAVEWLIKAASDAISELPSLNSTFPETPKQPNDEKRGGEKCFDSADAEVDASFTELLTGGISTGVPTTTSPTGSVQQNHRSEESDLFNKGGRQQWSSPPMDYFSTAFLGPSSSSRTHHHQSSGFPGQIQLGNSLAQAMSVSPFVVQSENHSDQLQHFSFIPDHLMPAVVTSSQTPSGSGGGSEYNLNFTISSSGGLAGFNSRGTLQSNSPSLLPHHLQRFSPIDGSSNLPFFIGAAAAAAPAMENHHHHHQFSPGFDGRLQLCYGDGSRHSDQKGKGKN</sequence>
<proteinExistence type="inferred from homology"/>
<feature type="transmembrane region" description="Helical" evidence="8">
    <location>
        <begin position="99"/>
        <end position="118"/>
    </location>
</feature>
<dbReference type="OrthoDB" id="6339427at2759"/>
<dbReference type="GO" id="GO:0016020">
    <property type="term" value="C:membrane"/>
    <property type="evidence" value="ECO:0007669"/>
    <property type="project" value="UniProtKB-SubCell"/>
</dbReference>
<dbReference type="AlphaFoldDB" id="A0A835CJZ9"/>
<feature type="domain" description="TCP" evidence="10">
    <location>
        <begin position="500"/>
        <end position="558"/>
    </location>
</feature>
<dbReference type="PANTHER" id="PTHR48020:SF38">
    <property type="entry name" value="INOSITOL TRANSPORTER 2-RELATED"/>
    <property type="match status" value="1"/>
</dbReference>
<dbReference type="InterPro" id="IPR017887">
    <property type="entry name" value="TF_TCP_subgr"/>
</dbReference>
<dbReference type="InterPro" id="IPR050814">
    <property type="entry name" value="Myo-inositol_Transporter"/>
</dbReference>
<dbReference type="Proteomes" id="UP000634136">
    <property type="component" value="Unassembled WGS sequence"/>
</dbReference>
<feature type="transmembrane region" description="Helical" evidence="8">
    <location>
        <begin position="405"/>
        <end position="426"/>
    </location>
</feature>
<evidence type="ECO:0000256" key="3">
    <source>
        <dbReference type="ARBA" id="ARBA00022448"/>
    </source>
</evidence>
<dbReference type="Gene3D" id="1.20.1250.20">
    <property type="entry name" value="MFS general substrate transporter like domains"/>
    <property type="match status" value="2"/>
</dbReference>
<evidence type="ECO:0000256" key="6">
    <source>
        <dbReference type="ARBA" id="ARBA00023136"/>
    </source>
</evidence>
<protein>
    <submittedName>
        <fullName evidence="11">Inositol transporter 4-like</fullName>
    </submittedName>
</protein>
<feature type="region of interest" description="Disordered" evidence="7">
    <location>
        <begin position="601"/>
        <end position="634"/>
    </location>
</feature>
<feature type="transmembrane region" description="Helical" evidence="8">
    <location>
        <begin position="30"/>
        <end position="55"/>
    </location>
</feature>
<feature type="domain" description="Major facilitator superfamily (MFS) profile" evidence="9">
    <location>
        <begin position="30"/>
        <end position="460"/>
    </location>
</feature>
<dbReference type="InterPro" id="IPR005829">
    <property type="entry name" value="Sugar_transporter_CS"/>
</dbReference>
<feature type="region of interest" description="Disordered" evidence="7">
    <location>
        <begin position="559"/>
        <end position="579"/>
    </location>
</feature>
<dbReference type="InterPro" id="IPR020846">
    <property type="entry name" value="MFS_dom"/>
</dbReference>
<feature type="transmembrane region" description="Helical" evidence="8">
    <location>
        <begin position="238"/>
        <end position="262"/>
    </location>
</feature>
<feature type="transmembrane region" description="Helical" evidence="8">
    <location>
        <begin position="306"/>
        <end position="326"/>
    </location>
</feature>
<evidence type="ECO:0000259" key="9">
    <source>
        <dbReference type="PROSITE" id="PS50850"/>
    </source>
</evidence>
<dbReference type="PROSITE" id="PS00216">
    <property type="entry name" value="SUGAR_TRANSPORT_1"/>
    <property type="match status" value="1"/>
</dbReference>
<evidence type="ECO:0000256" key="1">
    <source>
        <dbReference type="ARBA" id="ARBA00004141"/>
    </source>
</evidence>
<dbReference type="Pfam" id="PF03634">
    <property type="entry name" value="TCP"/>
    <property type="match status" value="1"/>
</dbReference>
<dbReference type="CDD" id="cd17360">
    <property type="entry name" value="MFS_HMIT_like"/>
    <property type="match status" value="1"/>
</dbReference>
<dbReference type="InterPro" id="IPR005828">
    <property type="entry name" value="MFS_sugar_transport-like"/>
</dbReference>
<keyword evidence="6 8" id="KW-0472">Membrane</keyword>
<evidence type="ECO:0000259" key="10">
    <source>
        <dbReference type="PROSITE" id="PS51369"/>
    </source>
</evidence>
<dbReference type="PROSITE" id="PS00217">
    <property type="entry name" value="SUGAR_TRANSPORT_2"/>
    <property type="match status" value="1"/>
</dbReference>
<comment type="subcellular location">
    <subcellularLocation>
        <location evidence="1">Membrane</location>
        <topology evidence="1">Multi-pass membrane protein</topology>
    </subcellularLocation>
</comment>
<dbReference type="InterPro" id="IPR003663">
    <property type="entry name" value="Sugar/inositol_transpt"/>
</dbReference>
<evidence type="ECO:0000256" key="8">
    <source>
        <dbReference type="SAM" id="Phobius"/>
    </source>
</evidence>
<reference evidence="11" key="1">
    <citation type="submission" date="2020-09" db="EMBL/GenBank/DDBJ databases">
        <title>Genome-Enabled Discovery of Anthraquinone Biosynthesis in Senna tora.</title>
        <authorList>
            <person name="Kang S.-H."/>
            <person name="Pandey R.P."/>
            <person name="Lee C.-M."/>
            <person name="Sim J.-S."/>
            <person name="Jeong J.-T."/>
            <person name="Choi B.-S."/>
            <person name="Jung M."/>
            <person name="Ginzburg D."/>
            <person name="Zhao K."/>
            <person name="Won S.Y."/>
            <person name="Oh T.-J."/>
            <person name="Yu Y."/>
            <person name="Kim N.-H."/>
            <person name="Lee O.R."/>
            <person name="Lee T.-H."/>
            <person name="Bashyal P."/>
            <person name="Kim T.-S."/>
            <person name="Lee W.-H."/>
            <person name="Kawkins C."/>
            <person name="Kim C.-K."/>
            <person name="Kim J.S."/>
            <person name="Ahn B.O."/>
            <person name="Rhee S.Y."/>
            <person name="Sohng J.K."/>
        </authorList>
    </citation>
    <scope>NUCLEOTIDE SEQUENCE</scope>
    <source>
        <tissue evidence="11">Leaf</tissue>
    </source>
</reference>
<organism evidence="11 12">
    <name type="scientific">Senna tora</name>
    <dbReference type="NCBI Taxonomy" id="362788"/>
    <lineage>
        <taxon>Eukaryota</taxon>
        <taxon>Viridiplantae</taxon>
        <taxon>Streptophyta</taxon>
        <taxon>Embryophyta</taxon>
        <taxon>Tracheophyta</taxon>
        <taxon>Spermatophyta</taxon>
        <taxon>Magnoliopsida</taxon>
        <taxon>eudicotyledons</taxon>
        <taxon>Gunneridae</taxon>
        <taxon>Pentapetalae</taxon>
        <taxon>rosids</taxon>
        <taxon>fabids</taxon>
        <taxon>Fabales</taxon>
        <taxon>Fabaceae</taxon>
        <taxon>Caesalpinioideae</taxon>
        <taxon>Cassia clade</taxon>
        <taxon>Senna</taxon>
    </lineage>
</organism>
<dbReference type="InterPro" id="IPR036259">
    <property type="entry name" value="MFS_trans_sf"/>
</dbReference>
<dbReference type="Pfam" id="PF07690">
    <property type="entry name" value="MFS_1"/>
    <property type="match status" value="1"/>
</dbReference>
<evidence type="ECO:0000313" key="12">
    <source>
        <dbReference type="Proteomes" id="UP000634136"/>
    </source>
</evidence>
<dbReference type="PROSITE" id="PS50850">
    <property type="entry name" value="MFS"/>
    <property type="match status" value="1"/>
</dbReference>
<comment type="similarity">
    <text evidence="2">Belongs to the major facilitator superfamily. Sugar transporter (TC 2.A.1.1) family.</text>
</comment>
<dbReference type="PANTHER" id="PTHR48020">
    <property type="entry name" value="PROTON MYO-INOSITOL COTRANSPORTER"/>
    <property type="match status" value="1"/>
</dbReference>
<dbReference type="Pfam" id="PF00083">
    <property type="entry name" value="Sugar_tr"/>
    <property type="match status" value="1"/>
</dbReference>
<dbReference type="PROSITE" id="PS51369">
    <property type="entry name" value="TCP"/>
    <property type="match status" value="1"/>
</dbReference>
<feature type="transmembrane region" description="Helical" evidence="8">
    <location>
        <begin position="67"/>
        <end position="87"/>
    </location>
</feature>
<comment type="caution">
    <text evidence="11">The sequence shown here is derived from an EMBL/GenBank/DDBJ whole genome shotgun (WGS) entry which is preliminary data.</text>
</comment>
<evidence type="ECO:0000256" key="4">
    <source>
        <dbReference type="ARBA" id="ARBA00022692"/>
    </source>
</evidence>
<dbReference type="SUPFAM" id="SSF103473">
    <property type="entry name" value="MFS general substrate transporter"/>
    <property type="match status" value="1"/>
</dbReference>
<keyword evidence="4 8" id="KW-0812">Transmembrane</keyword>
<accession>A0A835CJZ9</accession>
<evidence type="ECO:0000313" key="11">
    <source>
        <dbReference type="EMBL" id="KAF7842880.1"/>
    </source>
</evidence>